<dbReference type="STRING" id="1141098.A0A1Y2E641"/>
<proteinExistence type="predicted"/>
<dbReference type="EMBL" id="MCFJ01000004">
    <property type="protein sequence ID" value="ORY67028.1"/>
    <property type="molecule type" value="Genomic_DNA"/>
</dbReference>
<evidence type="ECO:0000259" key="2">
    <source>
        <dbReference type="Pfam" id="PF02668"/>
    </source>
</evidence>
<dbReference type="SUPFAM" id="SSF51197">
    <property type="entry name" value="Clavaminate synthase-like"/>
    <property type="match status" value="1"/>
</dbReference>
<feature type="non-terminal residue" evidence="3">
    <location>
        <position position="338"/>
    </location>
</feature>
<dbReference type="Proteomes" id="UP000193689">
    <property type="component" value="Unassembled WGS sequence"/>
</dbReference>
<organism evidence="3 4">
    <name type="scientific">Pseudomassariella vexata</name>
    <dbReference type="NCBI Taxonomy" id="1141098"/>
    <lineage>
        <taxon>Eukaryota</taxon>
        <taxon>Fungi</taxon>
        <taxon>Dikarya</taxon>
        <taxon>Ascomycota</taxon>
        <taxon>Pezizomycotina</taxon>
        <taxon>Sordariomycetes</taxon>
        <taxon>Xylariomycetidae</taxon>
        <taxon>Amphisphaeriales</taxon>
        <taxon>Pseudomassariaceae</taxon>
        <taxon>Pseudomassariella</taxon>
    </lineage>
</organism>
<name>A0A1Y2E641_9PEZI</name>
<protein>
    <recommendedName>
        <fullName evidence="2">TauD/TfdA-like domain-containing protein</fullName>
    </recommendedName>
</protein>
<dbReference type="RefSeq" id="XP_040717652.1">
    <property type="nucleotide sequence ID" value="XM_040854553.1"/>
</dbReference>
<keyword evidence="1" id="KW-0560">Oxidoreductase</keyword>
<dbReference type="Pfam" id="PF02668">
    <property type="entry name" value="TauD"/>
    <property type="match status" value="1"/>
</dbReference>
<evidence type="ECO:0000313" key="4">
    <source>
        <dbReference type="Proteomes" id="UP000193689"/>
    </source>
</evidence>
<feature type="non-terminal residue" evidence="3">
    <location>
        <position position="1"/>
    </location>
</feature>
<dbReference type="InterPro" id="IPR050411">
    <property type="entry name" value="AlphaKG_dependent_hydroxylases"/>
</dbReference>
<accession>A0A1Y2E641</accession>
<dbReference type="InterPro" id="IPR042098">
    <property type="entry name" value="TauD-like_sf"/>
</dbReference>
<dbReference type="PANTHER" id="PTHR10696">
    <property type="entry name" value="GAMMA-BUTYROBETAINE HYDROXYLASE-RELATED"/>
    <property type="match status" value="1"/>
</dbReference>
<evidence type="ECO:0000313" key="3">
    <source>
        <dbReference type="EMBL" id="ORY67028.1"/>
    </source>
</evidence>
<feature type="domain" description="TauD/TfdA-like" evidence="2">
    <location>
        <begin position="56"/>
        <end position="311"/>
    </location>
</feature>
<dbReference type="GO" id="GO:0016491">
    <property type="term" value="F:oxidoreductase activity"/>
    <property type="evidence" value="ECO:0007669"/>
    <property type="project" value="UniProtKB-KW"/>
</dbReference>
<dbReference type="PANTHER" id="PTHR10696:SF54">
    <property type="entry name" value="FAMILY OXIDOREDUCTASE, PUTATIVE (AFU_ORTHOLOGUE AFUA_4G13850)-RELATED"/>
    <property type="match status" value="1"/>
</dbReference>
<dbReference type="Gene3D" id="3.60.130.10">
    <property type="entry name" value="Clavaminate synthase-like"/>
    <property type="match status" value="1"/>
</dbReference>
<dbReference type="GeneID" id="63770765"/>
<dbReference type="AlphaFoldDB" id="A0A1Y2E641"/>
<evidence type="ECO:0000256" key="1">
    <source>
        <dbReference type="ARBA" id="ARBA00023002"/>
    </source>
</evidence>
<dbReference type="InParanoid" id="A0A1Y2E641"/>
<dbReference type="OrthoDB" id="272271at2759"/>
<sequence length="338" mass="37886">VPIGFPNVLQTPLAWSRDEIEKNIKECILKLSPADIKALEKAALGFEDQGAHFSDISTKNFALPDELGNRLRKVSNQCYHDRGFTVVKGLDPTKYTPERNVVLYAGIAAYVAPQHGFLDKDFKRVLCHVVNAASTAPPAEAAIKSPGFTDGPLAFHTDNCEILALYAVDVATTGGQTYVSSAYQLFNELSEKRPDVLQTLSDHWVLDTFKDYTYFPPITRPLLHVSDGDNVVFTYSRFPMVGFKGRQRNPALPPISEAQMEAMDTVKYMMTKNAVALPWGRGDIAFINDMAIMHARSSFTESGEELQRHLLKFYLRDPAQNWQVPETAKKHWERIYGG</sequence>
<reference evidence="3 4" key="1">
    <citation type="submission" date="2016-07" db="EMBL/GenBank/DDBJ databases">
        <title>Pervasive Adenine N6-methylation of Active Genes in Fungi.</title>
        <authorList>
            <consortium name="DOE Joint Genome Institute"/>
            <person name="Mondo S.J."/>
            <person name="Dannebaum R.O."/>
            <person name="Kuo R.C."/>
            <person name="Labutti K."/>
            <person name="Haridas S."/>
            <person name="Kuo A."/>
            <person name="Salamov A."/>
            <person name="Ahrendt S.R."/>
            <person name="Lipzen A."/>
            <person name="Sullivan W."/>
            <person name="Andreopoulos W.B."/>
            <person name="Clum A."/>
            <person name="Lindquist E."/>
            <person name="Daum C."/>
            <person name="Ramamoorthy G.K."/>
            <person name="Gryganskyi A."/>
            <person name="Culley D."/>
            <person name="Magnuson J.K."/>
            <person name="James T.Y."/>
            <person name="O'Malley M.A."/>
            <person name="Stajich J.E."/>
            <person name="Spatafora J.W."/>
            <person name="Visel A."/>
            <person name="Grigoriev I.V."/>
        </authorList>
    </citation>
    <scope>NUCLEOTIDE SEQUENCE [LARGE SCALE GENOMIC DNA]</scope>
    <source>
        <strain evidence="3 4">CBS 129021</strain>
    </source>
</reference>
<gene>
    <name evidence="3" type="ORF">BCR38DRAFT_300793</name>
</gene>
<dbReference type="InterPro" id="IPR003819">
    <property type="entry name" value="TauD/TfdA-like"/>
</dbReference>
<keyword evidence="4" id="KW-1185">Reference proteome</keyword>
<comment type="caution">
    <text evidence="3">The sequence shown here is derived from an EMBL/GenBank/DDBJ whole genome shotgun (WGS) entry which is preliminary data.</text>
</comment>